<proteinExistence type="predicted"/>
<gene>
    <name evidence="1" type="ORF">BKA05_001822</name>
</gene>
<keyword evidence="2" id="KW-1185">Reference proteome</keyword>
<protein>
    <submittedName>
        <fullName evidence="1">Uncharacterized protein</fullName>
    </submittedName>
</protein>
<name>A0A7Y9YFW8_9ACTN</name>
<organism evidence="1 2">
    <name type="scientific">Nocardioides marinus</name>
    <dbReference type="NCBI Taxonomy" id="374514"/>
    <lineage>
        <taxon>Bacteria</taxon>
        <taxon>Bacillati</taxon>
        <taxon>Actinomycetota</taxon>
        <taxon>Actinomycetes</taxon>
        <taxon>Propionibacteriales</taxon>
        <taxon>Nocardioidaceae</taxon>
        <taxon>Nocardioides</taxon>
    </lineage>
</organism>
<evidence type="ECO:0000313" key="2">
    <source>
        <dbReference type="Proteomes" id="UP000537326"/>
    </source>
</evidence>
<sequence>MNAHVRVFPGLSVLREMVPTGVDQGVDVP</sequence>
<dbReference type="AlphaFoldDB" id="A0A7Y9YFW8"/>
<accession>A0A7Y9YFW8</accession>
<evidence type="ECO:0000313" key="1">
    <source>
        <dbReference type="EMBL" id="NYI10307.1"/>
    </source>
</evidence>
<reference evidence="1 2" key="1">
    <citation type="submission" date="2020-07" db="EMBL/GenBank/DDBJ databases">
        <title>Sequencing the genomes of 1000 actinobacteria strains.</title>
        <authorList>
            <person name="Klenk H.-P."/>
        </authorList>
    </citation>
    <scope>NUCLEOTIDE SEQUENCE [LARGE SCALE GENOMIC DNA]</scope>
    <source>
        <strain evidence="1 2">DSM 18248</strain>
    </source>
</reference>
<dbReference type="Proteomes" id="UP000537326">
    <property type="component" value="Unassembled WGS sequence"/>
</dbReference>
<comment type="caution">
    <text evidence="1">The sequence shown here is derived from an EMBL/GenBank/DDBJ whole genome shotgun (WGS) entry which is preliminary data.</text>
</comment>
<dbReference type="EMBL" id="JACBZI010000001">
    <property type="protein sequence ID" value="NYI10307.1"/>
    <property type="molecule type" value="Genomic_DNA"/>
</dbReference>